<evidence type="ECO:0000313" key="11">
    <source>
        <dbReference type="EMBL" id="CAE6395718.1"/>
    </source>
</evidence>
<feature type="compositionally biased region" description="Basic residues" evidence="10">
    <location>
        <begin position="104"/>
        <end position="116"/>
    </location>
</feature>
<evidence type="ECO:0000256" key="4">
    <source>
        <dbReference type="ARBA" id="ARBA00022552"/>
    </source>
</evidence>
<evidence type="ECO:0000313" key="12">
    <source>
        <dbReference type="Proteomes" id="UP000663846"/>
    </source>
</evidence>
<comment type="subcellular location">
    <subcellularLocation>
        <location evidence="1 9">Nucleus</location>
        <location evidence="1 9">Nucleolus</location>
    </subcellularLocation>
</comment>
<organism evidence="11 12">
    <name type="scientific">Rhizoctonia solani</name>
    <dbReference type="NCBI Taxonomy" id="456999"/>
    <lineage>
        <taxon>Eukaryota</taxon>
        <taxon>Fungi</taxon>
        <taxon>Dikarya</taxon>
        <taxon>Basidiomycota</taxon>
        <taxon>Agaricomycotina</taxon>
        <taxon>Agaricomycetes</taxon>
        <taxon>Cantharellales</taxon>
        <taxon>Ceratobasidiaceae</taxon>
        <taxon>Rhizoctonia</taxon>
    </lineage>
</organism>
<accession>A0A8H3A296</accession>
<evidence type="ECO:0000256" key="8">
    <source>
        <dbReference type="ARBA" id="ARBA00025053"/>
    </source>
</evidence>
<evidence type="ECO:0000256" key="5">
    <source>
        <dbReference type="ARBA" id="ARBA00023054"/>
    </source>
</evidence>
<dbReference type="PANTHER" id="PTHR21738:SF0">
    <property type="entry name" value="RIBOSOMAL RNA PROCESSING PROTEIN 36 HOMOLOG"/>
    <property type="match status" value="1"/>
</dbReference>
<dbReference type="Pfam" id="PF06102">
    <property type="entry name" value="RRP36"/>
    <property type="match status" value="1"/>
</dbReference>
<proteinExistence type="inferred from homology"/>
<dbReference type="GO" id="GO:0005730">
    <property type="term" value="C:nucleolus"/>
    <property type="evidence" value="ECO:0007669"/>
    <property type="project" value="UniProtKB-SubCell"/>
</dbReference>
<keyword evidence="5" id="KW-0175">Coiled coil</keyword>
<keyword evidence="4 9" id="KW-0698">rRNA processing</keyword>
<name>A0A8H3A296_9AGAM</name>
<sequence>MPRRPRPTSRAPPKRLREEEDDEYETEDKPRFSQWVPEEELDVESDAESGSDPESNGSDVVEGESDSELETSSDQGSDADSDSDSGSEPETTSTKPSKPEWTTAKRKKDIAKRSSKHAPTEVTSKRPVSRHRTVVDVPVIETRDPRFTHLTGRLSQPQYSRSYSFITDLQKNEAESLRASLAKARKQRAPWETIESLERALKRAESAIEKAKRDEREREALEKFKKEEKEKRQAGKGEWYMKKSEKRELLLKAKFDDLAASGGQNAVRKAIDKRKKKIAQKEKKARPFSKAQARAFSQAGGSSGGNQSSTSGGHDKKRRRI</sequence>
<keyword evidence="3 9" id="KW-0690">Ribosome biogenesis</keyword>
<feature type="compositionally biased region" description="Acidic residues" evidence="10">
    <location>
        <begin position="37"/>
        <end position="51"/>
    </location>
</feature>
<gene>
    <name evidence="11" type="ORF">RDB_LOCUS49851</name>
</gene>
<dbReference type="PANTHER" id="PTHR21738">
    <property type="entry name" value="RIBOSOMAL RNA PROCESSING PROTEIN 36 HOMOLOG"/>
    <property type="match status" value="1"/>
</dbReference>
<reference evidence="11" key="1">
    <citation type="submission" date="2021-01" db="EMBL/GenBank/DDBJ databases">
        <authorList>
            <person name="Kaushik A."/>
        </authorList>
    </citation>
    <scope>NUCLEOTIDE SEQUENCE</scope>
    <source>
        <strain evidence="11">AG1-1C</strain>
    </source>
</reference>
<dbReference type="GO" id="GO:0030686">
    <property type="term" value="C:90S preribosome"/>
    <property type="evidence" value="ECO:0007669"/>
    <property type="project" value="TreeGrafter"/>
</dbReference>
<dbReference type="Proteomes" id="UP000663846">
    <property type="component" value="Unassembled WGS sequence"/>
</dbReference>
<dbReference type="GO" id="GO:0000462">
    <property type="term" value="P:maturation of SSU-rRNA from tricistronic rRNA transcript (SSU-rRNA, 5.8S rRNA, LSU-rRNA)"/>
    <property type="evidence" value="ECO:0007669"/>
    <property type="project" value="TreeGrafter"/>
</dbReference>
<evidence type="ECO:0000256" key="1">
    <source>
        <dbReference type="ARBA" id="ARBA00004604"/>
    </source>
</evidence>
<feature type="compositionally biased region" description="Low complexity" evidence="10">
    <location>
        <begin position="291"/>
        <end position="312"/>
    </location>
</feature>
<dbReference type="InterPro" id="IPR009292">
    <property type="entry name" value="RRP36"/>
</dbReference>
<feature type="region of interest" description="Disordered" evidence="10">
    <location>
        <begin position="208"/>
        <end position="239"/>
    </location>
</feature>
<feature type="compositionally biased region" description="Acidic residues" evidence="10">
    <location>
        <begin position="61"/>
        <end position="87"/>
    </location>
</feature>
<evidence type="ECO:0000256" key="3">
    <source>
        <dbReference type="ARBA" id="ARBA00022517"/>
    </source>
</evidence>
<comment type="similarity">
    <text evidence="2 9">Belongs to the RRP36 family.</text>
</comment>
<keyword evidence="7 9" id="KW-0687">Ribonucleoprotein</keyword>
<evidence type="ECO:0000256" key="6">
    <source>
        <dbReference type="ARBA" id="ARBA00023242"/>
    </source>
</evidence>
<comment type="caution">
    <text evidence="11">The sequence shown here is derived from an EMBL/GenBank/DDBJ whole genome shotgun (WGS) entry which is preliminary data.</text>
</comment>
<comment type="function">
    <text evidence="8 9">Component of the 90S pre-ribosome involved in the maturation of rRNAs. Required for early cleavages of the pre-RNAs in the 40S ribosomal subunit maturation pathway.</text>
</comment>
<evidence type="ECO:0000256" key="9">
    <source>
        <dbReference type="RuleBase" id="RU368027"/>
    </source>
</evidence>
<feature type="region of interest" description="Disordered" evidence="10">
    <location>
        <begin position="262"/>
        <end position="321"/>
    </location>
</feature>
<feature type="region of interest" description="Disordered" evidence="10">
    <location>
        <begin position="1"/>
        <end position="135"/>
    </location>
</feature>
<evidence type="ECO:0000256" key="10">
    <source>
        <dbReference type="SAM" id="MobiDB-lite"/>
    </source>
</evidence>
<dbReference type="AlphaFoldDB" id="A0A8H3A296"/>
<protein>
    <recommendedName>
        <fullName evidence="9">rRNA biogenesis protein RRP36</fullName>
    </recommendedName>
</protein>
<comment type="subunit">
    <text evidence="9">Associates with 90S and pre-40S pre-ribosomal particles.</text>
</comment>
<feature type="compositionally biased region" description="Basic residues" evidence="10">
    <location>
        <begin position="271"/>
        <end position="287"/>
    </location>
</feature>
<keyword evidence="6 9" id="KW-0539">Nucleus</keyword>
<evidence type="ECO:0000256" key="7">
    <source>
        <dbReference type="ARBA" id="ARBA00023274"/>
    </source>
</evidence>
<dbReference type="EMBL" id="CAJMWS010000299">
    <property type="protein sequence ID" value="CAE6395718.1"/>
    <property type="molecule type" value="Genomic_DNA"/>
</dbReference>
<evidence type="ECO:0000256" key="2">
    <source>
        <dbReference type="ARBA" id="ARBA00009418"/>
    </source>
</evidence>